<dbReference type="RefSeq" id="WP_097057412.1">
    <property type="nucleotide sequence ID" value="NZ_OCMF01000006.1"/>
</dbReference>
<protein>
    <submittedName>
        <fullName evidence="1">Uncharacterized protein</fullName>
    </submittedName>
</protein>
<organism evidence="1 2">
    <name type="scientific">Salinimicrobium sediminis</name>
    <dbReference type="NCBI Taxonomy" id="1343891"/>
    <lineage>
        <taxon>Bacteria</taxon>
        <taxon>Pseudomonadati</taxon>
        <taxon>Bacteroidota</taxon>
        <taxon>Flavobacteriia</taxon>
        <taxon>Flavobacteriales</taxon>
        <taxon>Flavobacteriaceae</taxon>
        <taxon>Salinimicrobium</taxon>
    </lineage>
</organism>
<dbReference type="AlphaFoldDB" id="A0A285X8L3"/>
<dbReference type="OrthoDB" id="1363388at2"/>
<dbReference type="EMBL" id="OCMF01000006">
    <property type="protein sequence ID" value="SOC81628.1"/>
    <property type="molecule type" value="Genomic_DNA"/>
</dbReference>
<evidence type="ECO:0000313" key="2">
    <source>
        <dbReference type="Proteomes" id="UP000219193"/>
    </source>
</evidence>
<proteinExistence type="predicted"/>
<accession>A0A285X8L3</accession>
<gene>
    <name evidence="1" type="ORF">SAMN06296241_3209</name>
</gene>
<keyword evidence="2" id="KW-1185">Reference proteome</keyword>
<sequence length="92" mass="10948">MKLEVTHVQGGMREFERTGIYPEYLLFNLPGTRQNWKVRIKQTPQNGFLKSKGKVLYEYSFDENFYKFRKVKSDGSFSEWLVPDSVSIEMRD</sequence>
<evidence type="ECO:0000313" key="1">
    <source>
        <dbReference type="EMBL" id="SOC81628.1"/>
    </source>
</evidence>
<name>A0A285X8L3_9FLAO</name>
<reference evidence="2" key="1">
    <citation type="submission" date="2017-09" db="EMBL/GenBank/DDBJ databases">
        <authorList>
            <person name="Varghese N."/>
            <person name="Submissions S."/>
        </authorList>
    </citation>
    <scope>NUCLEOTIDE SEQUENCE [LARGE SCALE GENOMIC DNA]</scope>
    <source>
        <strain evidence="2">CGMCC 1.12641</strain>
    </source>
</reference>
<dbReference type="Proteomes" id="UP000219193">
    <property type="component" value="Unassembled WGS sequence"/>
</dbReference>